<protein>
    <submittedName>
        <fullName evidence="9">Aldo/keto reductase</fullName>
    </submittedName>
</protein>
<evidence type="ECO:0000256" key="4">
    <source>
        <dbReference type="ARBA" id="ARBA00049445"/>
    </source>
</evidence>
<dbReference type="AlphaFoldDB" id="A0A7C9IK14"/>
<dbReference type="PROSITE" id="PS00063">
    <property type="entry name" value="ALDOKETO_REDUCTASE_3"/>
    <property type="match status" value="1"/>
</dbReference>
<evidence type="ECO:0000256" key="2">
    <source>
        <dbReference type="ARBA" id="ARBA00022857"/>
    </source>
</evidence>
<organism evidence="9 10">
    <name type="scientific">Kangsaoukella pontilimi</name>
    <dbReference type="NCBI Taxonomy" id="2691042"/>
    <lineage>
        <taxon>Bacteria</taxon>
        <taxon>Pseudomonadati</taxon>
        <taxon>Pseudomonadota</taxon>
        <taxon>Alphaproteobacteria</taxon>
        <taxon>Rhodobacterales</taxon>
        <taxon>Paracoccaceae</taxon>
        <taxon>Kangsaoukella</taxon>
    </lineage>
</organism>
<sequence length="276" mass="30706">MTDMPRLQFHDGHSIPQLGFGIWQIPSDIAADAVESALRTGYRMIDGAYLYMNEAGLGEGLRRSGVPRDEVFITTKVWNNEQGRDKARHSVERSLKAIGVDCLDLVLIHWPVPSQDLYVETWKAFIEMRDEGLMRSIGVSNFNANHIERIVAETGEAPVLNQIELNPELQQPEMRAFNQKHGIVTQAWTPLGNGRSFEADALTAPAKRTGKSPAQVILRWHIQLGNAVIPRSTNAGRQAENLDVFDFTLTDDEMAAISGLDVGLRTGPDPSVFKMM</sequence>
<keyword evidence="2" id="KW-0521">NADP</keyword>
<dbReference type="EMBL" id="WUPT01000002">
    <property type="protein sequence ID" value="MXQ09262.1"/>
    <property type="molecule type" value="Genomic_DNA"/>
</dbReference>
<evidence type="ECO:0000259" key="8">
    <source>
        <dbReference type="Pfam" id="PF00248"/>
    </source>
</evidence>
<feature type="binding site" evidence="6">
    <location>
        <position position="109"/>
    </location>
    <ligand>
        <name>substrate</name>
    </ligand>
</feature>
<comment type="similarity">
    <text evidence="1">Belongs to the aldo/keto reductase family.</text>
</comment>
<dbReference type="RefSeq" id="WP_160765107.1">
    <property type="nucleotide sequence ID" value="NZ_WUPT01000002.1"/>
</dbReference>
<feature type="site" description="Lowers pKa of active site Tyr" evidence="7">
    <location>
        <position position="76"/>
    </location>
</feature>
<reference evidence="9 10" key="2">
    <citation type="submission" date="2020-03" db="EMBL/GenBank/DDBJ databases">
        <title>Kangsaoukella pontilimi gen. nov., sp. nov., a new member of the family Rhodobacteraceae isolated from a tidal mudflat.</title>
        <authorList>
            <person name="Kim I.S."/>
        </authorList>
    </citation>
    <scope>NUCLEOTIDE SEQUENCE [LARGE SCALE GENOMIC DNA]</scope>
    <source>
        <strain evidence="9 10">GH1-50</strain>
    </source>
</reference>
<dbReference type="InterPro" id="IPR020471">
    <property type="entry name" value="AKR"/>
</dbReference>
<comment type="catalytic activity">
    <reaction evidence="4">
        <text>hydroxyacetone + NADP(+) = methylglyoxal + NADPH + H(+)</text>
        <dbReference type="Rhea" id="RHEA:27986"/>
        <dbReference type="ChEBI" id="CHEBI:15378"/>
        <dbReference type="ChEBI" id="CHEBI:17158"/>
        <dbReference type="ChEBI" id="CHEBI:27957"/>
        <dbReference type="ChEBI" id="CHEBI:57783"/>
        <dbReference type="ChEBI" id="CHEBI:58349"/>
    </reaction>
</comment>
<reference evidence="9 10" key="1">
    <citation type="submission" date="2019-12" db="EMBL/GenBank/DDBJ databases">
        <authorList>
            <person name="Lee S.D."/>
        </authorList>
    </citation>
    <scope>NUCLEOTIDE SEQUENCE [LARGE SCALE GENOMIC DNA]</scope>
    <source>
        <strain evidence="9 10">GH1-50</strain>
    </source>
</reference>
<dbReference type="InterPro" id="IPR036812">
    <property type="entry name" value="NAD(P)_OxRdtase_dom_sf"/>
</dbReference>
<evidence type="ECO:0000256" key="1">
    <source>
        <dbReference type="ARBA" id="ARBA00007905"/>
    </source>
</evidence>
<dbReference type="PANTHER" id="PTHR43827:SF3">
    <property type="entry name" value="NADP-DEPENDENT OXIDOREDUCTASE DOMAIN-CONTAINING PROTEIN"/>
    <property type="match status" value="1"/>
</dbReference>
<dbReference type="Pfam" id="PF00248">
    <property type="entry name" value="Aldo_ket_red"/>
    <property type="match status" value="1"/>
</dbReference>
<evidence type="ECO:0000256" key="5">
    <source>
        <dbReference type="PIRSR" id="PIRSR000097-1"/>
    </source>
</evidence>
<dbReference type="PROSITE" id="PS00062">
    <property type="entry name" value="ALDOKETO_REDUCTASE_2"/>
    <property type="match status" value="1"/>
</dbReference>
<dbReference type="Proteomes" id="UP000480350">
    <property type="component" value="Unassembled WGS sequence"/>
</dbReference>
<dbReference type="PANTHER" id="PTHR43827">
    <property type="entry name" value="2,5-DIKETO-D-GLUCONIC ACID REDUCTASE"/>
    <property type="match status" value="1"/>
</dbReference>
<dbReference type="FunFam" id="3.20.20.100:FF:000002">
    <property type="entry name" value="2,5-diketo-D-gluconic acid reductase A"/>
    <property type="match status" value="1"/>
</dbReference>
<dbReference type="InterPro" id="IPR023210">
    <property type="entry name" value="NADP_OxRdtase_dom"/>
</dbReference>
<dbReference type="PIRSF" id="PIRSF000097">
    <property type="entry name" value="AKR"/>
    <property type="match status" value="1"/>
</dbReference>
<proteinExistence type="inferred from homology"/>
<dbReference type="GO" id="GO:0016616">
    <property type="term" value="F:oxidoreductase activity, acting on the CH-OH group of donors, NAD or NADP as acceptor"/>
    <property type="evidence" value="ECO:0007669"/>
    <property type="project" value="UniProtKB-ARBA"/>
</dbReference>
<evidence type="ECO:0000256" key="3">
    <source>
        <dbReference type="ARBA" id="ARBA00023002"/>
    </source>
</evidence>
<accession>A0A7C9IK14</accession>
<dbReference type="PRINTS" id="PR00069">
    <property type="entry name" value="ALDKETRDTASE"/>
</dbReference>
<evidence type="ECO:0000256" key="7">
    <source>
        <dbReference type="PIRSR" id="PIRSR000097-3"/>
    </source>
</evidence>
<dbReference type="Gene3D" id="3.20.20.100">
    <property type="entry name" value="NADP-dependent oxidoreductase domain"/>
    <property type="match status" value="1"/>
</dbReference>
<comment type="caution">
    <text evidence="9">The sequence shown here is derived from an EMBL/GenBank/DDBJ whole genome shotgun (WGS) entry which is preliminary data.</text>
</comment>
<evidence type="ECO:0000313" key="10">
    <source>
        <dbReference type="Proteomes" id="UP000480350"/>
    </source>
</evidence>
<feature type="active site" description="Proton donor" evidence="5">
    <location>
        <position position="51"/>
    </location>
</feature>
<evidence type="ECO:0000313" key="9">
    <source>
        <dbReference type="EMBL" id="MXQ09262.1"/>
    </source>
</evidence>
<gene>
    <name evidence="9" type="ORF">GQ651_15555</name>
</gene>
<dbReference type="SUPFAM" id="SSF51430">
    <property type="entry name" value="NAD(P)-linked oxidoreductase"/>
    <property type="match status" value="1"/>
</dbReference>
<keyword evidence="3" id="KW-0560">Oxidoreductase</keyword>
<dbReference type="InterPro" id="IPR018170">
    <property type="entry name" value="Aldo/ket_reductase_CS"/>
</dbReference>
<keyword evidence="10" id="KW-1185">Reference proteome</keyword>
<name>A0A7C9IK14_9RHOB</name>
<evidence type="ECO:0000256" key="6">
    <source>
        <dbReference type="PIRSR" id="PIRSR000097-2"/>
    </source>
</evidence>
<feature type="domain" description="NADP-dependent oxidoreductase" evidence="8">
    <location>
        <begin position="18"/>
        <end position="260"/>
    </location>
</feature>